<comment type="subcellular location">
    <subcellularLocation>
        <location evidence="1 8">Cell membrane</location>
        <topology evidence="1 8">Multi-pass membrane protein</topology>
    </subcellularLocation>
</comment>
<evidence type="ECO:0000313" key="9">
    <source>
        <dbReference type="EMBL" id="KGM49108.1"/>
    </source>
</evidence>
<dbReference type="PANTHER" id="PTHR30269">
    <property type="entry name" value="TRANSMEMBRANE PROTEIN YFCA"/>
    <property type="match status" value="1"/>
</dbReference>
<organism evidence="9 10">
    <name type="scientific">Pseudooceanicola atlanticus</name>
    <dbReference type="NCBI Taxonomy" id="1461694"/>
    <lineage>
        <taxon>Bacteria</taxon>
        <taxon>Pseudomonadati</taxon>
        <taxon>Pseudomonadota</taxon>
        <taxon>Alphaproteobacteria</taxon>
        <taxon>Rhodobacterales</taxon>
        <taxon>Paracoccaceae</taxon>
        <taxon>Pseudooceanicola</taxon>
    </lineage>
</organism>
<proteinExistence type="inferred from homology"/>
<feature type="transmembrane region" description="Helical" evidence="8">
    <location>
        <begin position="93"/>
        <end position="112"/>
    </location>
</feature>
<evidence type="ECO:0000256" key="3">
    <source>
        <dbReference type="ARBA" id="ARBA00022448"/>
    </source>
</evidence>
<feature type="transmembrane region" description="Helical" evidence="8">
    <location>
        <begin position="220"/>
        <end position="238"/>
    </location>
</feature>
<reference evidence="9 10" key="1">
    <citation type="journal article" date="2015" name="Antonie Van Leeuwenhoek">
        <title>Pseudooceanicola atlanticus gen. nov. sp. nov., isolated from surface seawater of the Atlantic Ocean and reclassification of Oceanicola batsensis, Oceanicola marinus, Oceanicola nitratireducens, Oceanicola nanhaiensis, Oceanicola antarcticus and Oceanicola flagellatus, as Pseudooceanicola batsensis comb. nov., Pseudooceanicola marinus comb. nov., Pseudooceanicola nitratireducens comb. nov., Pseudooceanicola nanhaiensis comb. nov., Pseudooceanicola antarcticus comb. nov., and Pseudooceanicola flagellatus comb. nov.</title>
        <authorList>
            <person name="Lai Q."/>
            <person name="Li G."/>
            <person name="Liu X."/>
            <person name="Du Y."/>
            <person name="Sun F."/>
            <person name="Shao Z."/>
        </authorList>
    </citation>
    <scope>NUCLEOTIDE SEQUENCE [LARGE SCALE GENOMIC DNA]</scope>
    <source>
        <strain evidence="9 10">22II-s11g</strain>
    </source>
</reference>
<dbReference type="Pfam" id="PF01925">
    <property type="entry name" value="TauE"/>
    <property type="match status" value="1"/>
</dbReference>
<feature type="transmembrane region" description="Helical" evidence="8">
    <location>
        <begin position="190"/>
        <end position="208"/>
    </location>
</feature>
<keyword evidence="7 8" id="KW-0472">Membrane</keyword>
<name>A0A0A0EG56_9RHOB</name>
<keyword evidence="10" id="KW-1185">Reference proteome</keyword>
<feature type="transmembrane region" description="Helical" evidence="8">
    <location>
        <begin position="160"/>
        <end position="178"/>
    </location>
</feature>
<dbReference type="Proteomes" id="UP000030004">
    <property type="component" value="Unassembled WGS sequence"/>
</dbReference>
<dbReference type="GO" id="GO:0005886">
    <property type="term" value="C:plasma membrane"/>
    <property type="evidence" value="ECO:0007669"/>
    <property type="project" value="UniProtKB-SubCell"/>
</dbReference>
<dbReference type="PANTHER" id="PTHR30269:SF37">
    <property type="entry name" value="MEMBRANE TRANSPORTER PROTEIN"/>
    <property type="match status" value="1"/>
</dbReference>
<dbReference type="EMBL" id="AQQX01000003">
    <property type="protein sequence ID" value="KGM49108.1"/>
    <property type="molecule type" value="Genomic_DNA"/>
</dbReference>
<evidence type="ECO:0000256" key="1">
    <source>
        <dbReference type="ARBA" id="ARBA00004651"/>
    </source>
</evidence>
<evidence type="ECO:0000256" key="8">
    <source>
        <dbReference type="RuleBase" id="RU363041"/>
    </source>
</evidence>
<keyword evidence="5 8" id="KW-0812">Transmembrane</keyword>
<dbReference type="AlphaFoldDB" id="A0A0A0EG56"/>
<comment type="caution">
    <text evidence="9">The sequence shown here is derived from an EMBL/GenBank/DDBJ whole genome shotgun (WGS) entry which is preliminary data.</text>
</comment>
<sequence>MDPIFLLIPAALLVGTSKGGLASAGSLAVPLTALLMNPVEAAALLLPVFIVTDWVSVYLYRRDFSPRNLKILIPSALLGVVIAAFIVTWTSEAFLLIATGLIGFWYCLRAWLTRPDPSPRPARLVPGIIWGMLAGITSFITHTGGPPAQAYLLPQNMPKLVFAGTISITFAAINLSKLPGYYVTGLFEGLNWSIVAILIVTGVMGTVLGRRLTMILPQAAYVRVIQVLLFGLSVVLVTKGGADLIG</sequence>
<evidence type="ECO:0000256" key="4">
    <source>
        <dbReference type="ARBA" id="ARBA00022475"/>
    </source>
</evidence>
<dbReference type="eggNOG" id="COG0730">
    <property type="taxonomic scope" value="Bacteria"/>
</dbReference>
<gene>
    <name evidence="9" type="ORF">ATO9_10545</name>
</gene>
<evidence type="ECO:0000256" key="6">
    <source>
        <dbReference type="ARBA" id="ARBA00022989"/>
    </source>
</evidence>
<dbReference type="InterPro" id="IPR002781">
    <property type="entry name" value="TM_pro_TauE-like"/>
</dbReference>
<evidence type="ECO:0000256" key="5">
    <source>
        <dbReference type="ARBA" id="ARBA00022692"/>
    </source>
</evidence>
<evidence type="ECO:0000256" key="2">
    <source>
        <dbReference type="ARBA" id="ARBA00009142"/>
    </source>
</evidence>
<dbReference type="InterPro" id="IPR052017">
    <property type="entry name" value="TSUP"/>
</dbReference>
<dbReference type="OrthoDB" id="7028171at2"/>
<comment type="similarity">
    <text evidence="2 8">Belongs to the 4-toluene sulfonate uptake permease (TSUP) (TC 2.A.102) family.</text>
</comment>
<keyword evidence="3" id="KW-0813">Transport</keyword>
<keyword evidence="6 8" id="KW-1133">Transmembrane helix</keyword>
<feature type="transmembrane region" description="Helical" evidence="8">
    <location>
        <begin position="71"/>
        <end position="87"/>
    </location>
</feature>
<evidence type="ECO:0000256" key="7">
    <source>
        <dbReference type="ARBA" id="ARBA00023136"/>
    </source>
</evidence>
<protein>
    <recommendedName>
        <fullName evidence="8">Probable membrane transporter protein</fullName>
    </recommendedName>
</protein>
<keyword evidence="4 8" id="KW-1003">Cell membrane</keyword>
<dbReference type="RefSeq" id="WP_043748141.1">
    <property type="nucleotide sequence ID" value="NZ_AQQX01000003.1"/>
</dbReference>
<feature type="transmembrane region" description="Helical" evidence="8">
    <location>
        <begin position="124"/>
        <end position="140"/>
    </location>
</feature>
<feature type="transmembrane region" description="Helical" evidence="8">
    <location>
        <begin position="41"/>
        <end position="59"/>
    </location>
</feature>
<evidence type="ECO:0000313" key="10">
    <source>
        <dbReference type="Proteomes" id="UP000030004"/>
    </source>
</evidence>
<dbReference type="STRING" id="1461694.ATO9_10545"/>
<accession>A0A0A0EG56</accession>